<evidence type="ECO:0000259" key="10">
    <source>
        <dbReference type="PROSITE" id="PS51710"/>
    </source>
</evidence>
<feature type="binding site" evidence="9">
    <location>
        <begin position="308"/>
        <end position="310"/>
    </location>
    <ligand>
        <name>GTP</name>
        <dbReference type="ChEBI" id="CHEBI:37565"/>
    </ligand>
</feature>
<dbReference type="RefSeq" id="WP_037328821.1">
    <property type="nucleotide sequence ID" value="NZ_JRMW01000043.1"/>
</dbReference>
<dbReference type="FunFam" id="2.70.210.12:FF:000001">
    <property type="entry name" value="GTPase Obg"/>
    <property type="match status" value="1"/>
</dbReference>
<dbReference type="Pfam" id="PF09269">
    <property type="entry name" value="DUF1967"/>
    <property type="match status" value="1"/>
</dbReference>
<dbReference type="PIRSF" id="PIRSF002401">
    <property type="entry name" value="GTP_bd_Obg/CgtA"/>
    <property type="match status" value="1"/>
</dbReference>
<dbReference type="SUPFAM" id="SSF102741">
    <property type="entry name" value="Obg GTP-binding protein C-terminal domain"/>
    <property type="match status" value="1"/>
</dbReference>
<evidence type="ECO:0000259" key="11">
    <source>
        <dbReference type="PROSITE" id="PS51881"/>
    </source>
</evidence>
<dbReference type="NCBIfam" id="TIGR03595">
    <property type="entry name" value="Obg_CgtA_exten"/>
    <property type="match status" value="1"/>
</dbReference>
<feature type="domain" description="Obg" evidence="12">
    <location>
        <begin position="1"/>
        <end position="157"/>
    </location>
</feature>
<comment type="function">
    <text evidence="9">An essential GTPase which binds GTP, GDP and possibly (p)ppGpp with moderate affinity, with high nucleotide exchange rates and a fairly low GTP hydrolysis rate. Plays a role in control of the cell cycle, stress response, ribosome biogenesis and in those bacteria that undergo differentiation, in morphogenesis control.</text>
</comment>
<feature type="binding site" evidence="9">
    <location>
        <begin position="281"/>
        <end position="284"/>
    </location>
    <ligand>
        <name>GTP</name>
        <dbReference type="ChEBI" id="CHEBI:37565"/>
    </ligand>
</feature>
<dbReference type="HAMAP" id="MF_01454">
    <property type="entry name" value="GTPase_Obg"/>
    <property type="match status" value="1"/>
</dbReference>
<keyword evidence="3 9" id="KW-0963">Cytoplasm</keyword>
<evidence type="ECO:0000259" key="12">
    <source>
        <dbReference type="PROSITE" id="PS51883"/>
    </source>
</evidence>
<dbReference type="PROSITE" id="PS51710">
    <property type="entry name" value="G_OBG"/>
    <property type="match status" value="1"/>
</dbReference>
<dbReference type="GO" id="GO:0000287">
    <property type="term" value="F:magnesium ion binding"/>
    <property type="evidence" value="ECO:0007669"/>
    <property type="project" value="InterPro"/>
</dbReference>
<dbReference type="NCBIfam" id="TIGR02729">
    <property type="entry name" value="Obg_CgtA"/>
    <property type="match status" value="1"/>
</dbReference>
<dbReference type="Gene3D" id="3.40.50.300">
    <property type="entry name" value="P-loop containing nucleotide triphosphate hydrolases"/>
    <property type="match status" value="1"/>
</dbReference>
<dbReference type="PANTHER" id="PTHR11702:SF31">
    <property type="entry name" value="MITOCHONDRIAL RIBOSOME-ASSOCIATED GTPASE 2"/>
    <property type="match status" value="1"/>
</dbReference>
<dbReference type="InterPro" id="IPR036346">
    <property type="entry name" value="GTP-bd_prot_GTP1/OBG_C_sf"/>
</dbReference>
<dbReference type="PANTHER" id="PTHR11702">
    <property type="entry name" value="DEVELOPMENTALLY REGULATED GTP-BINDING PROTEIN-RELATED"/>
    <property type="match status" value="1"/>
</dbReference>
<dbReference type="SUPFAM" id="SSF82051">
    <property type="entry name" value="Obg GTP-binding protein N-terminal domain"/>
    <property type="match status" value="1"/>
</dbReference>
<dbReference type="NCBIfam" id="NF008955">
    <property type="entry name" value="PRK12297.1"/>
    <property type="match status" value="1"/>
</dbReference>
<dbReference type="InterPro" id="IPR027417">
    <property type="entry name" value="P-loop_NTPase"/>
</dbReference>
<dbReference type="Pfam" id="PF01926">
    <property type="entry name" value="MMR_HSR1"/>
    <property type="match status" value="1"/>
</dbReference>
<protein>
    <recommendedName>
        <fullName evidence="9">GTPase Obg</fullName>
        <ecNumber evidence="9">3.6.5.-</ecNumber>
    </recommendedName>
    <alternativeName>
        <fullName evidence="9">GTP-binding protein Obg</fullName>
    </alternativeName>
</protein>
<name>A0A095WZA0_9FIRM</name>
<feature type="domain" description="OBG-type G" evidence="10">
    <location>
        <begin position="158"/>
        <end position="327"/>
    </location>
</feature>
<evidence type="ECO:0000256" key="1">
    <source>
        <dbReference type="ARBA" id="ARBA00001946"/>
    </source>
</evidence>
<dbReference type="Gene3D" id="2.70.210.12">
    <property type="entry name" value="GTP1/OBG domain"/>
    <property type="match status" value="1"/>
</dbReference>
<dbReference type="InterPro" id="IPR015349">
    <property type="entry name" value="OCT_dom"/>
</dbReference>
<keyword evidence="5 9" id="KW-0547">Nucleotide-binding</keyword>
<comment type="similarity">
    <text evidence="2 9">Belongs to the TRAFAC class OBG-HflX-like GTPase superfamily. OBG GTPase family.</text>
</comment>
<dbReference type="AlphaFoldDB" id="A0A095WZA0"/>
<keyword evidence="8 9" id="KW-0342">GTP-binding</keyword>
<dbReference type="Proteomes" id="UP000029579">
    <property type="component" value="Unassembled WGS sequence"/>
</dbReference>
<dbReference type="InterPro" id="IPR005225">
    <property type="entry name" value="Small_GTP-bd"/>
</dbReference>
<gene>
    <name evidence="9" type="primary">obg</name>
    <name evidence="13" type="ORF">HMPREF1630_09135</name>
</gene>
<organism evidence="13 14">
    <name type="scientific">Anaerococcus lactolyticus S7-1-13</name>
    <dbReference type="NCBI Taxonomy" id="1284686"/>
    <lineage>
        <taxon>Bacteria</taxon>
        <taxon>Bacillati</taxon>
        <taxon>Bacillota</taxon>
        <taxon>Tissierellia</taxon>
        <taxon>Tissierellales</taxon>
        <taxon>Peptoniphilaceae</taxon>
        <taxon>Anaerococcus</taxon>
    </lineage>
</organism>
<comment type="caution">
    <text evidence="13">The sequence shown here is derived from an EMBL/GenBank/DDBJ whole genome shotgun (WGS) entry which is preliminary data.</text>
</comment>
<dbReference type="EC" id="3.6.5.-" evidence="9"/>
<dbReference type="PROSITE" id="PS51881">
    <property type="entry name" value="OCT"/>
    <property type="match status" value="1"/>
</dbReference>
<keyword evidence="4 9" id="KW-0479">Metal-binding</keyword>
<dbReference type="SUPFAM" id="SSF52540">
    <property type="entry name" value="P-loop containing nucleoside triphosphate hydrolases"/>
    <property type="match status" value="1"/>
</dbReference>
<evidence type="ECO:0000256" key="3">
    <source>
        <dbReference type="ARBA" id="ARBA00022490"/>
    </source>
</evidence>
<dbReference type="NCBIfam" id="TIGR00231">
    <property type="entry name" value="small_GTP"/>
    <property type="match status" value="1"/>
</dbReference>
<evidence type="ECO:0000313" key="14">
    <source>
        <dbReference type="Proteomes" id="UP000029579"/>
    </source>
</evidence>
<comment type="caution">
    <text evidence="9">Lacks conserved residue(s) required for the propagation of feature annotation.</text>
</comment>
<feature type="binding site" evidence="9">
    <location>
        <begin position="189"/>
        <end position="193"/>
    </location>
    <ligand>
        <name>GTP</name>
        <dbReference type="ChEBI" id="CHEBI:37565"/>
    </ligand>
</feature>
<dbReference type="OrthoDB" id="9807318at2"/>
<evidence type="ECO:0000256" key="6">
    <source>
        <dbReference type="ARBA" id="ARBA00022801"/>
    </source>
</evidence>
<reference evidence="13 14" key="1">
    <citation type="submission" date="2014-07" db="EMBL/GenBank/DDBJ databases">
        <authorList>
            <person name="McCorrison J."/>
            <person name="Sanka R."/>
            <person name="Torralba M."/>
            <person name="Gillis M."/>
            <person name="Haft D.H."/>
            <person name="Methe B."/>
            <person name="Sutton G."/>
            <person name="Nelson K.E."/>
        </authorList>
    </citation>
    <scope>NUCLEOTIDE SEQUENCE [LARGE SCALE GENOMIC DNA]</scope>
    <source>
        <strain evidence="13 14">S7-1-13</strain>
    </source>
</reference>
<dbReference type="GO" id="GO:0005525">
    <property type="term" value="F:GTP binding"/>
    <property type="evidence" value="ECO:0007669"/>
    <property type="project" value="UniProtKB-UniRule"/>
</dbReference>
<dbReference type="PRINTS" id="PR00326">
    <property type="entry name" value="GTP1OBG"/>
</dbReference>
<dbReference type="PROSITE" id="PS51883">
    <property type="entry name" value="OBG"/>
    <property type="match status" value="1"/>
</dbReference>
<feature type="binding site" evidence="9">
    <location>
        <position position="171"/>
    </location>
    <ligand>
        <name>Mg(2+)</name>
        <dbReference type="ChEBI" id="CHEBI:18420"/>
    </ligand>
</feature>
<dbReference type="Gene3D" id="3.30.300.350">
    <property type="entry name" value="GTP-binding protein OBG, C-terminal domain"/>
    <property type="match status" value="1"/>
</dbReference>
<comment type="cofactor">
    <cofactor evidence="1 9">
        <name>Mg(2+)</name>
        <dbReference type="ChEBI" id="CHEBI:18420"/>
    </cofactor>
</comment>
<evidence type="ECO:0000256" key="8">
    <source>
        <dbReference type="ARBA" id="ARBA00023134"/>
    </source>
</evidence>
<dbReference type="GO" id="GO:0003924">
    <property type="term" value="F:GTPase activity"/>
    <property type="evidence" value="ECO:0007669"/>
    <property type="project" value="UniProtKB-UniRule"/>
</dbReference>
<feature type="binding site" evidence="9">
    <location>
        <begin position="164"/>
        <end position="171"/>
    </location>
    <ligand>
        <name>GTP</name>
        <dbReference type="ChEBI" id="CHEBI:37565"/>
    </ligand>
</feature>
<dbReference type="eggNOG" id="COG0536">
    <property type="taxonomic scope" value="Bacteria"/>
</dbReference>
<evidence type="ECO:0000256" key="7">
    <source>
        <dbReference type="ARBA" id="ARBA00022842"/>
    </source>
</evidence>
<dbReference type="NCBIfam" id="NF008956">
    <property type="entry name" value="PRK12299.1"/>
    <property type="match status" value="1"/>
</dbReference>
<keyword evidence="7 9" id="KW-0460">Magnesium</keyword>
<dbReference type="InterPro" id="IPR036726">
    <property type="entry name" value="GTP1_OBG_dom_sf"/>
</dbReference>
<sequence>MIDIAKISIKAGDGGNGAVAWRREKYEPTGGPAGGDGGDGGSIIIKATRNLSTLDEFRYKKNFEAENGEQGGKSKKFGKKGEDLYIPVPVGTLIREAESNTIIKDMKNDGEEFLIAKGGRGGRGNVHFKNSIRQAPRFAESGKKGQEIDLIFELKVLADVGLVGLPNVGKSTLLSVITKARPKIANYHFTTIDPNLGVVKVDNERSFIVADIAGLIEGASEGSGLGHDFLRHIERCRILIHLVDISGLEGRDPIEDFKLINKELKLYNKKLSEKPMIVALNKCELDYNDNAAKFIEQYDDAYKIFKISAATTAGIKEMIDYVTEELEKSSEEEFALYEEVDEKFLEDFYNKEIDFDLNIKKENDIYLVYGKRVDNLLKKVNIDDYDSMIYFESTLREMDVFDKLKEMGIQDGDSVAVGDIVFEYYE</sequence>
<dbReference type="CDD" id="cd01898">
    <property type="entry name" value="Obg"/>
    <property type="match status" value="1"/>
</dbReference>
<dbReference type="InterPro" id="IPR006169">
    <property type="entry name" value="GTP1_OBG_dom"/>
</dbReference>
<comment type="subunit">
    <text evidence="9">Monomer.</text>
</comment>
<comment type="subcellular location">
    <subcellularLocation>
        <location evidence="9">Cytoplasm</location>
    </subcellularLocation>
</comment>
<evidence type="ECO:0000256" key="4">
    <source>
        <dbReference type="ARBA" id="ARBA00022723"/>
    </source>
</evidence>
<proteinExistence type="inferred from homology"/>
<dbReference type="InterPro" id="IPR014100">
    <property type="entry name" value="GTP-bd_Obg/CgtA"/>
</dbReference>
<dbReference type="NCBIfam" id="NF008954">
    <property type="entry name" value="PRK12296.1"/>
    <property type="match status" value="1"/>
</dbReference>
<keyword evidence="6 9" id="KW-0378">Hydrolase</keyword>
<dbReference type="Pfam" id="PF01018">
    <property type="entry name" value="GTP1_OBG"/>
    <property type="match status" value="1"/>
</dbReference>
<dbReference type="InterPro" id="IPR006073">
    <property type="entry name" value="GTP-bd"/>
</dbReference>
<feature type="binding site" evidence="9">
    <location>
        <position position="191"/>
    </location>
    <ligand>
        <name>Mg(2+)</name>
        <dbReference type="ChEBI" id="CHEBI:18420"/>
    </ligand>
</feature>
<dbReference type="InterPro" id="IPR031167">
    <property type="entry name" value="G_OBG"/>
</dbReference>
<dbReference type="EMBL" id="JRMW01000043">
    <property type="protein sequence ID" value="KGF03145.1"/>
    <property type="molecule type" value="Genomic_DNA"/>
</dbReference>
<accession>A0A095WZA0</accession>
<evidence type="ECO:0000256" key="2">
    <source>
        <dbReference type="ARBA" id="ARBA00007699"/>
    </source>
</evidence>
<dbReference type="GO" id="GO:0005737">
    <property type="term" value="C:cytoplasm"/>
    <property type="evidence" value="ECO:0007669"/>
    <property type="project" value="UniProtKB-SubCell"/>
</dbReference>
<dbReference type="InterPro" id="IPR045086">
    <property type="entry name" value="OBG_GTPase"/>
</dbReference>
<dbReference type="GO" id="GO:0042254">
    <property type="term" value="P:ribosome biogenesis"/>
    <property type="evidence" value="ECO:0007669"/>
    <property type="project" value="UniProtKB-UniRule"/>
</dbReference>
<evidence type="ECO:0000313" key="13">
    <source>
        <dbReference type="EMBL" id="KGF03145.1"/>
    </source>
</evidence>
<evidence type="ECO:0000256" key="5">
    <source>
        <dbReference type="ARBA" id="ARBA00022741"/>
    </source>
</evidence>
<evidence type="ECO:0000256" key="9">
    <source>
        <dbReference type="HAMAP-Rule" id="MF_01454"/>
    </source>
</evidence>
<feature type="domain" description="OCT" evidence="11">
    <location>
        <begin position="347"/>
        <end position="426"/>
    </location>
</feature>